<name>A0A382X085_9ZZZZ</name>
<sequence length="113" mass="12291">MSLAGPWTPLRRAITACASLFAFILVVAFQWPDYDGSLGRTFTLFGLSLIAGLVVWSTLQWLLSSRHRILSVMARNNLVRRKRNTALVVVGLLVGSAIVTSSLVIGDSLDATM</sequence>
<feature type="transmembrane region" description="Helical" evidence="1">
    <location>
        <begin position="12"/>
        <end position="31"/>
    </location>
</feature>
<dbReference type="AlphaFoldDB" id="A0A382X085"/>
<reference evidence="2" key="1">
    <citation type="submission" date="2018-05" db="EMBL/GenBank/DDBJ databases">
        <authorList>
            <person name="Lanie J.A."/>
            <person name="Ng W.-L."/>
            <person name="Kazmierczak K.M."/>
            <person name="Andrzejewski T.M."/>
            <person name="Davidsen T.M."/>
            <person name="Wayne K.J."/>
            <person name="Tettelin H."/>
            <person name="Glass J.I."/>
            <person name="Rusch D."/>
            <person name="Podicherti R."/>
            <person name="Tsui H.-C.T."/>
            <person name="Winkler M.E."/>
        </authorList>
    </citation>
    <scope>NUCLEOTIDE SEQUENCE</scope>
</reference>
<feature type="non-terminal residue" evidence="2">
    <location>
        <position position="113"/>
    </location>
</feature>
<keyword evidence="1" id="KW-0812">Transmembrane</keyword>
<organism evidence="2">
    <name type="scientific">marine metagenome</name>
    <dbReference type="NCBI Taxonomy" id="408172"/>
    <lineage>
        <taxon>unclassified sequences</taxon>
        <taxon>metagenomes</taxon>
        <taxon>ecological metagenomes</taxon>
    </lineage>
</organism>
<feature type="transmembrane region" description="Helical" evidence="1">
    <location>
        <begin position="84"/>
        <end position="105"/>
    </location>
</feature>
<keyword evidence="1" id="KW-1133">Transmembrane helix</keyword>
<accession>A0A382X085</accession>
<evidence type="ECO:0000313" key="2">
    <source>
        <dbReference type="EMBL" id="SVD63818.1"/>
    </source>
</evidence>
<dbReference type="EMBL" id="UINC01163483">
    <property type="protein sequence ID" value="SVD63818.1"/>
    <property type="molecule type" value="Genomic_DNA"/>
</dbReference>
<keyword evidence="1" id="KW-0472">Membrane</keyword>
<feature type="transmembrane region" description="Helical" evidence="1">
    <location>
        <begin position="43"/>
        <end position="63"/>
    </location>
</feature>
<evidence type="ECO:0000256" key="1">
    <source>
        <dbReference type="SAM" id="Phobius"/>
    </source>
</evidence>
<proteinExistence type="predicted"/>
<gene>
    <name evidence="2" type="ORF">METZ01_LOCUS416672</name>
</gene>
<protein>
    <submittedName>
        <fullName evidence="2">Uncharacterized protein</fullName>
    </submittedName>
</protein>